<evidence type="ECO:0000256" key="1">
    <source>
        <dbReference type="SAM" id="MobiDB-lite"/>
    </source>
</evidence>
<feature type="compositionally biased region" description="Polar residues" evidence="1">
    <location>
        <begin position="88"/>
        <end position="101"/>
    </location>
</feature>
<evidence type="ECO:0000256" key="2">
    <source>
        <dbReference type="SAM" id="SignalP"/>
    </source>
</evidence>
<name>Q654U6_ORYSJ</name>
<dbReference type="Proteomes" id="UP000000763">
    <property type="component" value="Chromosome 6"/>
</dbReference>
<dbReference type="AlphaFoldDB" id="Q654U6"/>
<organism evidence="3 4">
    <name type="scientific">Oryza sativa subsp. japonica</name>
    <name type="common">Rice</name>
    <dbReference type="NCBI Taxonomy" id="39947"/>
    <lineage>
        <taxon>Eukaryota</taxon>
        <taxon>Viridiplantae</taxon>
        <taxon>Streptophyta</taxon>
        <taxon>Embryophyta</taxon>
        <taxon>Tracheophyta</taxon>
        <taxon>Spermatophyta</taxon>
        <taxon>Magnoliopsida</taxon>
        <taxon>Liliopsida</taxon>
        <taxon>Poales</taxon>
        <taxon>Poaceae</taxon>
        <taxon>BOP clade</taxon>
        <taxon>Oryzoideae</taxon>
        <taxon>Oryzeae</taxon>
        <taxon>Oryzinae</taxon>
        <taxon>Oryza</taxon>
        <taxon>Oryza sativa</taxon>
    </lineage>
</organism>
<dbReference type="EMBL" id="AP004027">
    <property type="protein sequence ID" value="BAD45671.1"/>
    <property type="molecule type" value="Genomic_DNA"/>
</dbReference>
<feature type="chain" id="PRO_5004267683" evidence="2">
    <location>
        <begin position="23"/>
        <end position="123"/>
    </location>
</feature>
<protein>
    <submittedName>
        <fullName evidence="3">Uncharacterized protein</fullName>
    </submittedName>
</protein>
<feature type="compositionally biased region" description="Acidic residues" evidence="1">
    <location>
        <begin position="111"/>
        <end position="123"/>
    </location>
</feature>
<accession>Q654U6</accession>
<sequence length="123" mass="13610">MQRARNAVVALKCLVVLRILLARQLIRCPTHPASCSCLAHQLQEHGHPFDIDRHLGLVLGMLKEGGEEEQHDDATERVGFRNASIRLSVSGDVSSNDTPVDNDSDPLPGEEPPEVEEDEEDHE</sequence>
<reference evidence="4" key="2">
    <citation type="journal article" date="2008" name="Nucleic Acids Res.">
        <title>The rice annotation project database (RAP-DB): 2008 update.</title>
        <authorList>
            <consortium name="The rice annotation project (RAP)"/>
        </authorList>
    </citation>
    <scope>GENOME REANNOTATION</scope>
    <source>
        <strain evidence="4">cv. Nipponbare</strain>
    </source>
</reference>
<gene>
    <name evidence="3" type="primary">OJ1136_C11.24</name>
</gene>
<keyword evidence="2" id="KW-0732">Signal</keyword>
<evidence type="ECO:0000313" key="4">
    <source>
        <dbReference type="Proteomes" id="UP000000763"/>
    </source>
</evidence>
<feature type="region of interest" description="Disordered" evidence="1">
    <location>
        <begin position="88"/>
        <end position="123"/>
    </location>
</feature>
<evidence type="ECO:0000313" key="3">
    <source>
        <dbReference type="EMBL" id="BAD45671.1"/>
    </source>
</evidence>
<proteinExistence type="predicted"/>
<feature type="signal peptide" evidence="2">
    <location>
        <begin position="1"/>
        <end position="22"/>
    </location>
</feature>
<reference evidence="4" key="1">
    <citation type="journal article" date="2005" name="Nature">
        <title>The map-based sequence of the rice genome.</title>
        <authorList>
            <consortium name="International rice genome sequencing project (IRGSP)"/>
            <person name="Matsumoto T."/>
            <person name="Wu J."/>
            <person name="Kanamori H."/>
            <person name="Katayose Y."/>
            <person name="Fujisawa M."/>
            <person name="Namiki N."/>
            <person name="Mizuno H."/>
            <person name="Yamamoto K."/>
            <person name="Antonio B.A."/>
            <person name="Baba T."/>
            <person name="Sakata K."/>
            <person name="Nagamura Y."/>
            <person name="Aoki H."/>
            <person name="Arikawa K."/>
            <person name="Arita K."/>
            <person name="Bito T."/>
            <person name="Chiden Y."/>
            <person name="Fujitsuka N."/>
            <person name="Fukunaka R."/>
            <person name="Hamada M."/>
            <person name="Harada C."/>
            <person name="Hayashi A."/>
            <person name="Hijishita S."/>
            <person name="Honda M."/>
            <person name="Hosokawa S."/>
            <person name="Ichikawa Y."/>
            <person name="Idonuma A."/>
            <person name="Iijima M."/>
            <person name="Ikeda M."/>
            <person name="Ikeno M."/>
            <person name="Ito K."/>
            <person name="Ito S."/>
            <person name="Ito T."/>
            <person name="Ito Y."/>
            <person name="Ito Y."/>
            <person name="Iwabuchi A."/>
            <person name="Kamiya K."/>
            <person name="Karasawa W."/>
            <person name="Kurita K."/>
            <person name="Katagiri S."/>
            <person name="Kikuta A."/>
            <person name="Kobayashi H."/>
            <person name="Kobayashi N."/>
            <person name="Machita K."/>
            <person name="Maehara T."/>
            <person name="Masukawa M."/>
            <person name="Mizubayashi T."/>
            <person name="Mukai Y."/>
            <person name="Nagasaki H."/>
            <person name="Nagata Y."/>
            <person name="Naito S."/>
            <person name="Nakashima M."/>
            <person name="Nakama Y."/>
            <person name="Nakamichi Y."/>
            <person name="Nakamura M."/>
            <person name="Meguro A."/>
            <person name="Negishi M."/>
            <person name="Ohta I."/>
            <person name="Ohta T."/>
            <person name="Okamoto M."/>
            <person name="Ono N."/>
            <person name="Saji S."/>
            <person name="Sakaguchi M."/>
            <person name="Sakai K."/>
            <person name="Shibata M."/>
            <person name="Shimokawa T."/>
            <person name="Song J."/>
            <person name="Takazaki Y."/>
            <person name="Terasawa K."/>
            <person name="Tsugane M."/>
            <person name="Tsuji K."/>
            <person name="Ueda S."/>
            <person name="Waki K."/>
            <person name="Yamagata H."/>
            <person name="Yamamoto M."/>
            <person name="Yamamoto S."/>
            <person name="Yamane H."/>
            <person name="Yoshiki S."/>
            <person name="Yoshihara R."/>
            <person name="Yukawa K."/>
            <person name="Zhong H."/>
            <person name="Yano M."/>
            <person name="Yuan Q."/>
            <person name="Ouyang S."/>
            <person name="Liu J."/>
            <person name="Jones K.M."/>
            <person name="Gansberger K."/>
            <person name="Moffat K."/>
            <person name="Hill J."/>
            <person name="Bera J."/>
            <person name="Fadrosh D."/>
            <person name="Jin S."/>
            <person name="Johri S."/>
            <person name="Kim M."/>
            <person name="Overton L."/>
            <person name="Reardon M."/>
            <person name="Tsitrin T."/>
            <person name="Vuong H."/>
            <person name="Weaver B."/>
            <person name="Ciecko A."/>
            <person name="Tallon L."/>
            <person name="Jackson J."/>
            <person name="Pai G."/>
            <person name="Aken S.V."/>
            <person name="Utterback T."/>
            <person name="Reidmuller S."/>
            <person name="Feldblyum T."/>
            <person name="Hsiao J."/>
            <person name="Zismann V."/>
            <person name="Iobst S."/>
            <person name="de Vazeille A.R."/>
            <person name="Buell C.R."/>
            <person name="Ying K."/>
            <person name="Li Y."/>
            <person name="Lu T."/>
            <person name="Huang Y."/>
            <person name="Zhao Q."/>
            <person name="Feng Q."/>
            <person name="Zhang L."/>
            <person name="Zhu J."/>
            <person name="Weng Q."/>
            <person name="Mu J."/>
            <person name="Lu Y."/>
            <person name="Fan D."/>
            <person name="Liu Y."/>
            <person name="Guan J."/>
            <person name="Zhang Y."/>
            <person name="Yu S."/>
            <person name="Liu X."/>
            <person name="Zhang Y."/>
            <person name="Hong G."/>
            <person name="Han B."/>
            <person name="Choisne N."/>
            <person name="Demange N."/>
            <person name="Orjeda G."/>
            <person name="Samain S."/>
            <person name="Cattolico L."/>
            <person name="Pelletier E."/>
            <person name="Couloux A."/>
            <person name="Segurens B."/>
            <person name="Wincker P."/>
            <person name="D'Hont A."/>
            <person name="Scarpelli C."/>
            <person name="Weissenbach J."/>
            <person name="Salanoubat M."/>
            <person name="Quetier F."/>
            <person name="Yu Y."/>
            <person name="Kim H.R."/>
            <person name="Rambo T."/>
            <person name="Currie J."/>
            <person name="Collura K."/>
            <person name="Luo M."/>
            <person name="Yang T."/>
            <person name="Ammiraju J.S.S."/>
            <person name="Engler F."/>
            <person name="Soderlund C."/>
            <person name="Wing R.A."/>
            <person name="Palmer L.E."/>
            <person name="de la Bastide M."/>
            <person name="Spiegel L."/>
            <person name="Nascimento L."/>
            <person name="Zutavern T."/>
            <person name="O'Shaughnessy A."/>
            <person name="Dike S."/>
            <person name="Dedhia N."/>
            <person name="Preston R."/>
            <person name="Balija V."/>
            <person name="McCombie W.R."/>
            <person name="Chow T."/>
            <person name="Chen H."/>
            <person name="Chung M."/>
            <person name="Chen C."/>
            <person name="Shaw J."/>
            <person name="Wu H."/>
            <person name="Hsiao K."/>
            <person name="Chao Y."/>
            <person name="Chu M."/>
            <person name="Cheng C."/>
            <person name="Hour A."/>
            <person name="Lee P."/>
            <person name="Lin S."/>
            <person name="Lin Y."/>
            <person name="Liou J."/>
            <person name="Liu S."/>
            <person name="Hsing Y."/>
            <person name="Raghuvanshi S."/>
            <person name="Mohanty A."/>
            <person name="Bharti A.K."/>
            <person name="Gaur A."/>
            <person name="Gupta V."/>
            <person name="Kumar D."/>
            <person name="Ravi V."/>
            <person name="Vij S."/>
            <person name="Kapur A."/>
            <person name="Khurana P."/>
            <person name="Khurana P."/>
            <person name="Khurana J.P."/>
            <person name="Tyagi A.K."/>
            <person name="Gaikwad K."/>
            <person name="Singh A."/>
            <person name="Dalal V."/>
            <person name="Srivastava S."/>
            <person name="Dixit A."/>
            <person name="Pal A.K."/>
            <person name="Ghazi I.A."/>
            <person name="Yadav M."/>
            <person name="Pandit A."/>
            <person name="Bhargava A."/>
            <person name="Sureshbabu K."/>
            <person name="Batra K."/>
            <person name="Sharma T.R."/>
            <person name="Mohapatra T."/>
            <person name="Singh N.K."/>
            <person name="Messing J."/>
            <person name="Nelson A.B."/>
            <person name="Fuks G."/>
            <person name="Kavchok S."/>
            <person name="Keizer G."/>
            <person name="Linton E."/>
            <person name="Llaca V."/>
            <person name="Song R."/>
            <person name="Tanyolac B."/>
            <person name="Young S."/>
            <person name="Ho-Il K."/>
            <person name="Hahn J.H."/>
            <person name="Sangsakoo G."/>
            <person name="Vanavichit A."/>
            <person name="de Mattos Luiz.A.T."/>
            <person name="Zimmer P.D."/>
            <person name="Malone G."/>
            <person name="Dellagostin O."/>
            <person name="de Oliveira A.C."/>
            <person name="Bevan M."/>
            <person name="Bancroft I."/>
            <person name="Minx P."/>
            <person name="Cordum H."/>
            <person name="Wilson R."/>
            <person name="Cheng Z."/>
            <person name="Jin W."/>
            <person name="Jiang J."/>
            <person name="Leong S.A."/>
            <person name="Iwama H."/>
            <person name="Gojobori T."/>
            <person name="Itoh T."/>
            <person name="Niimura Y."/>
            <person name="Fujii Y."/>
            <person name="Habara T."/>
            <person name="Sakai H."/>
            <person name="Sato Y."/>
            <person name="Wilson G."/>
            <person name="Kumar K."/>
            <person name="McCouch S."/>
            <person name="Juretic N."/>
            <person name="Hoen D."/>
            <person name="Wright S."/>
            <person name="Bruskiewich R."/>
            <person name="Bureau T."/>
            <person name="Miyao A."/>
            <person name="Hirochika H."/>
            <person name="Nishikawa T."/>
            <person name="Kadowaki K."/>
            <person name="Sugiura M."/>
            <person name="Burr B."/>
            <person name="Sasaki T."/>
        </authorList>
    </citation>
    <scope>NUCLEOTIDE SEQUENCE [LARGE SCALE GENOMIC DNA]</scope>
    <source>
        <strain evidence="4">cv. Nipponbare</strain>
    </source>
</reference>